<proteinExistence type="predicted"/>
<dbReference type="Proteomes" id="UP001597145">
    <property type="component" value="Unassembled WGS sequence"/>
</dbReference>
<dbReference type="EMBL" id="JBHUCP010000047">
    <property type="protein sequence ID" value="MFD1534932.1"/>
    <property type="molecule type" value="Genomic_DNA"/>
</dbReference>
<reference evidence="2" key="1">
    <citation type="journal article" date="2019" name="Int. J. Syst. Evol. Microbiol.">
        <title>The Global Catalogue of Microorganisms (GCM) 10K type strain sequencing project: providing services to taxonomists for standard genome sequencing and annotation.</title>
        <authorList>
            <consortium name="The Broad Institute Genomics Platform"/>
            <consortium name="The Broad Institute Genome Sequencing Center for Infectious Disease"/>
            <person name="Wu L."/>
            <person name="Ma J."/>
        </authorList>
    </citation>
    <scope>NUCLEOTIDE SEQUENCE [LARGE SCALE GENOMIC DNA]</scope>
    <source>
        <strain evidence="2">JCM 12165</strain>
    </source>
</reference>
<comment type="caution">
    <text evidence="1">The sequence shown here is derived from an EMBL/GenBank/DDBJ whole genome shotgun (WGS) entry which is preliminary data.</text>
</comment>
<protein>
    <submittedName>
        <fullName evidence="1">Uncharacterized protein</fullName>
    </submittedName>
</protein>
<keyword evidence="2" id="KW-1185">Reference proteome</keyword>
<name>A0ABW4FWK3_9PSEU</name>
<organism evidence="1 2">
    <name type="scientific">Pseudonocardia aurantiaca</name>
    <dbReference type="NCBI Taxonomy" id="75290"/>
    <lineage>
        <taxon>Bacteria</taxon>
        <taxon>Bacillati</taxon>
        <taxon>Actinomycetota</taxon>
        <taxon>Actinomycetes</taxon>
        <taxon>Pseudonocardiales</taxon>
        <taxon>Pseudonocardiaceae</taxon>
        <taxon>Pseudonocardia</taxon>
    </lineage>
</organism>
<accession>A0ABW4FWK3</accession>
<gene>
    <name evidence="1" type="ORF">ACFSCY_36515</name>
</gene>
<dbReference type="RefSeq" id="WP_343982669.1">
    <property type="nucleotide sequence ID" value="NZ_BAAAJG010000015.1"/>
</dbReference>
<sequence>MAHDSPAGCPTRGWSLLYGARHAYFLEHRPEASAAVLRFLAGRSRPR</sequence>
<evidence type="ECO:0000313" key="1">
    <source>
        <dbReference type="EMBL" id="MFD1534932.1"/>
    </source>
</evidence>
<evidence type="ECO:0000313" key="2">
    <source>
        <dbReference type="Proteomes" id="UP001597145"/>
    </source>
</evidence>